<feature type="transmembrane region" description="Helical" evidence="1">
    <location>
        <begin position="132"/>
        <end position="153"/>
    </location>
</feature>
<dbReference type="OrthoDB" id="2744793at2759"/>
<gene>
    <name evidence="2" type="ORF">OE88DRAFT_1736576</name>
</gene>
<feature type="transmembrane region" description="Helical" evidence="1">
    <location>
        <begin position="48"/>
        <end position="68"/>
    </location>
</feature>
<dbReference type="PROSITE" id="PS51257">
    <property type="entry name" value="PROKAR_LIPOPROTEIN"/>
    <property type="match status" value="1"/>
</dbReference>
<feature type="transmembrane region" description="Helical" evidence="1">
    <location>
        <begin position="230"/>
        <end position="249"/>
    </location>
</feature>
<evidence type="ECO:0008006" key="4">
    <source>
        <dbReference type="Google" id="ProtNLM"/>
    </source>
</evidence>
<evidence type="ECO:0000256" key="1">
    <source>
        <dbReference type="SAM" id="Phobius"/>
    </source>
</evidence>
<keyword evidence="1" id="KW-0472">Membrane</keyword>
<accession>A0A5C3MWL3</accession>
<feature type="transmembrane region" description="Helical" evidence="1">
    <location>
        <begin position="269"/>
        <end position="287"/>
    </location>
</feature>
<evidence type="ECO:0000313" key="2">
    <source>
        <dbReference type="EMBL" id="TFK49570.1"/>
    </source>
</evidence>
<feature type="transmembrane region" description="Helical" evidence="1">
    <location>
        <begin position="187"/>
        <end position="209"/>
    </location>
</feature>
<sequence>MAKLAYQKSNILWLWIQTVLYGIYIPIFSACIYILASRGQFPTTSKRLLIVTVILFTITSVQTIGTFVDVFVTSDIASSTQYAGETPAIIHEKDISNLFDCILDALNATNIIFADGLLIWRCYVVWGRSVNVTIIPMIMLAAGSACGYTLVYLDSQFYALRLRTVWYLLPPQDEWTHLEMMYEYMSIVYYTTSLVTNLLMSSLIAYRIWRINKELRLHAEVPSSRSYQRITLFMVETGSIYSACLLIAVVYDATSDLTSTEAMGVSRSVVVMISGIAPTLLIVLTGLKRTTEAASQRAPDSDISFNAPSTVPILESDVTNMSGFTDTACAGDIEMK</sequence>
<reference evidence="2 3" key="1">
    <citation type="journal article" date="2019" name="Nat. Ecol. Evol.">
        <title>Megaphylogeny resolves global patterns of mushroom evolution.</title>
        <authorList>
            <person name="Varga T."/>
            <person name="Krizsan K."/>
            <person name="Foldi C."/>
            <person name="Dima B."/>
            <person name="Sanchez-Garcia M."/>
            <person name="Sanchez-Ramirez S."/>
            <person name="Szollosi G.J."/>
            <person name="Szarkandi J.G."/>
            <person name="Papp V."/>
            <person name="Albert L."/>
            <person name="Andreopoulos W."/>
            <person name="Angelini C."/>
            <person name="Antonin V."/>
            <person name="Barry K.W."/>
            <person name="Bougher N.L."/>
            <person name="Buchanan P."/>
            <person name="Buyck B."/>
            <person name="Bense V."/>
            <person name="Catcheside P."/>
            <person name="Chovatia M."/>
            <person name="Cooper J."/>
            <person name="Damon W."/>
            <person name="Desjardin D."/>
            <person name="Finy P."/>
            <person name="Geml J."/>
            <person name="Haridas S."/>
            <person name="Hughes K."/>
            <person name="Justo A."/>
            <person name="Karasinski D."/>
            <person name="Kautmanova I."/>
            <person name="Kiss B."/>
            <person name="Kocsube S."/>
            <person name="Kotiranta H."/>
            <person name="LaButti K.M."/>
            <person name="Lechner B.E."/>
            <person name="Liimatainen K."/>
            <person name="Lipzen A."/>
            <person name="Lukacs Z."/>
            <person name="Mihaltcheva S."/>
            <person name="Morgado L.N."/>
            <person name="Niskanen T."/>
            <person name="Noordeloos M.E."/>
            <person name="Ohm R.A."/>
            <person name="Ortiz-Santana B."/>
            <person name="Ovrebo C."/>
            <person name="Racz N."/>
            <person name="Riley R."/>
            <person name="Savchenko A."/>
            <person name="Shiryaev A."/>
            <person name="Soop K."/>
            <person name="Spirin V."/>
            <person name="Szebenyi C."/>
            <person name="Tomsovsky M."/>
            <person name="Tulloss R.E."/>
            <person name="Uehling J."/>
            <person name="Grigoriev I.V."/>
            <person name="Vagvolgyi C."/>
            <person name="Papp T."/>
            <person name="Martin F.M."/>
            <person name="Miettinen O."/>
            <person name="Hibbett D.S."/>
            <person name="Nagy L.G."/>
        </authorList>
    </citation>
    <scope>NUCLEOTIDE SEQUENCE [LARGE SCALE GENOMIC DNA]</scope>
    <source>
        <strain evidence="2 3">OMC1185</strain>
    </source>
</reference>
<dbReference type="Proteomes" id="UP000305948">
    <property type="component" value="Unassembled WGS sequence"/>
</dbReference>
<keyword evidence="1" id="KW-0812">Transmembrane</keyword>
<name>A0A5C3MWL3_9AGAM</name>
<protein>
    <recommendedName>
        <fullName evidence="4">Fungal pheromone STE3G-protein-coupled receptor</fullName>
    </recommendedName>
</protein>
<keyword evidence="3" id="KW-1185">Reference proteome</keyword>
<organism evidence="2 3">
    <name type="scientific">Heliocybe sulcata</name>
    <dbReference type="NCBI Taxonomy" id="5364"/>
    <lineage>
        <taxon>Eukaryota</taxon>
        <taxon>Fungi</taxon>
        <taxon>Dikarya</taxon>
        <taxon>Basidiomycota</taxon>
        <taxon>Agaricomycotina</taxon>
        <taxon>Agaricomycetes</taxon>
        <taxon>Gloeophyllales</taxon>
        <taxon>Gloeophyllaceae</taxon>
        <taxon>Heliocybe</taxon>
    </lineage>
</organism>
<dbReference type="EMBL" id="ML213515">
    <property type="protein sequence ID" value="TFK49570.1"/>
    <property type="molecule type" value="Genomic_DNA"/>
</dbReference>
<keyword evidence="1" id="KW-1133">Transmembrane helix</keyword>
<evidence type="ECO:0000313" key="3">
    <source>
        <dbReference type="Proteomes" id="UP000305948"/>
    </source>
</evidence>
<proteinExistence type="predicted"/>
<feature type="transmembrane region" description="Helical" evidence="1">
    <location>
        <begin position="12"/>
        <end position="36"/>
    </location>
</feature>
<dbReference type="AlphaFoldDB" id="A0A5C3MWL3"/>